<sequence length="489" mass="54555">MGVAIDRELAGDINNPSFEVINFAIDQRKNDIPRLDRLFNYYNGKQPLKPDGNNLRVGAANGKEPNVMVNHAKYVTDMVVGFTTGNPISISAAKGKDIQPIDDALQRMDINKHDAEMEKDLSVFGEAYELVYLSKITEAETDERIEKIDPRGIVLVTDDTAEKNPLFGIHFQEKYDLKGNQNGFLITVYTEKYIIKYRTESGTNLSASNLKSPPKVKEHYFGDVPVIEYRNNEERQGDFEQSIKIMDAYNVLQSDRLADKENFVNALLVIYGFTVDEINESGTSKGILEAPARGTASDGGGYVEWLTKTFNESEIDILSKSIENDIHKSTYVPNMNDENFMGNVSGEAMKYKLFGLLQLLVTKERYLVSGIRRRLKLLQNIMLIKSEQVDVDGADIHIIPNIPVNMTDVINNIKNADGFVPQPVTLSWLTNTTYSTADMIKMLDSEAEKKAKRAADAMGTMTTSNFDREGGNDNDSSSISSSNGSSKSD</sequence>
<evidence type="ECO:0000313" key="3">
    <source>
        <dbReference type="Proteomes" id="UP001597191"/>
    </source>
</evidence>
<evidence type="ECO:0000313" key="2">
    <source>
        <dbReference type="EMBL" id="MFD1411712.1"/>
    </source>
</evidence>
<protein>
    <submittedName>
        <fullName evidence="2">Phage portal protein</fullName>
    </submittedName>
</protein>
<accession>A0ABW4BQI6</accession>
<comment type="caution">
    <text evidence="2">The sequence shown here is derived from an EMBL/GenBank/DDBJ whole genome shotgun (WGS) entry which is preliminary data.</text>
</comment>
<proteinExistence type="predicted"/>
<feature type="compositionally biased region" description="Low complexity" evidence="1">
    <location>
        <begin position="473"/>
        <end position="489"/>
    </location>
</feature>
<feature type="region of interest" description="Disordered" evidence="1">
    <location>
        <begin position="451"/>
        <end position="489"/>
    </location>
</feature>
<dbReference type="Pfam" id="PF05133">
    <property type="entry name" value="SPP1_portal"/>
    <property type="match status" value="1"/>
</dbReference>
<name>A0ABW4BQI6_9LACO</name>
<dbReference type="InterPro" id="IPR021145">
    <property type="entry name" value="Portal_protein_SPP1_Gp6-like"/>
</dbReference>
<dbReference type="RefSeq" id="WP_225420206.1">
    <property type="nucleotide sequence ID" value="NZ_JBHTOH010000086.1"/>
</dbReference>
<organism evidence="2 3">
    <name type="scientific">Lapidilactobacillus gannanensis</name>
    <dbReference type="NCBI Taxonomy" id="2486002"/>
    <lineage>
        <taxon>Bacteria</taxon>
        <taxon>Bacillati</taxon>
        <taxon>Bacillota</taxon>
        <taxon>Bacilli</taxon>
        <taxon>Lactobacillales</taxon>
        <taxon>Lactobacillaceae</taxon>
        <taxon>Lapidilactobacillus</taxon>
    </lineage>
</organism>
<keyword evidence="3" id="KW-1185">Reference proteome</keyword>
<dbReference type="NCBIfam" id="TIGR01538">
    <property type="entry name" value="portal_SPP1"/>
    <property type="match status" value="1"/>
</dbReference>
<reference evidence="3" key="1">
    <citation type="journal article" date="2019" name="Int. J. Syst. Evol. Microbiol.">
        <title>The Global Catalogue of Microorganisms (GCM) 10K type strain sequencing project: providing services to taxonomists for standard genome sequencing and annotation.</title>
        <authorList>
            <consortium name="The Broad Institute Genomics Platform"/>
            <consortium name="The Broad Institute Genome Sequencing Center for Infectious Disease"/>
            <person name="Wu L."/>
            <person name="Ma J."/>
        </authorList>
    </citation>
    <scope>NUCLEOTIDE SEQUENCE [LARGE SCALE GENOMIC DNA]</scope>
    <source>
        <strain evidence="3">CCM 8937</strain>
    </source>
</reference>
<dbReference type="EMBL" id="JBHTOH010000086">
    <property type="protein sequence ID" value="MFD1411712.1"/>
    <property type="molecule type" value="Genomic_DNA"/>
</dbReference>
<evidence type="ECO:0000256" key="1">
    <source>
        <dbReference type="SAM" id="MobiDB-lite"/>
    </source>
</evidence>
<dbReference type="InterPro" id="IPR006428">
    <property type="entry name" value="Portal_SPP1-type"/>
</dbReference>
<dbReference type="Proteomes" id="UP001597191">
    <property type="component" value="Unassembled WGS sequence"/>
</dbReference>
<gene>
    <name evidence="2" type="ORF">ACFQ4R_08960</name>
</gene>